<organism evidence="12 13">
    <name type="scientific">Viridothelium virens</name>
    <name type="common">Speckled blister lichen</name>
    <name type="synonym">Trypethelium virens</name>
    <dbReference type="NCBI Taxonomy" id="1048519"/>
    <lineage>
        <taxon>Eukaryota</taxon>
        <taxon>Fungi</taxon>
        <taxon>Dikarya</taxon>
        <taxon>Ascomycota</taxon>
        <taxon>Pezizomycotina</taxon>
        <taxon>Dothideomycetes</taxon>
        <taxon>Dothideomycetes incertae sedis</taxon>
        <taxon>Trypetheliales</taxon>
        <taxon>Trypetheliaceae</taxon>
        <taxon>Viridothelium</taxon>
    </lineage>
</organism>
<dbReference type="InterPro" id="IPR000286">
    <property type="entry name" value="HDACs"/>
</dbReference>
<keyword evidence="7" id="KW-0805">Transcription regulation</keyword>
<dbReference type="InterPro" id="IPR019154">
    <property type="entry name" value="Arb2-like_domain"/>
</dbReference>
<evidence type="ECO:0000313" key="13">
    <source>
        <dbReference type="Proteomes" id="UP000800092"/>
    </source>
</evidence>
<dbReference type="EC" id="3.5.1.98" evidence="3"/>
<keyword evidence="13" id="KW-1185">Reference proteome</keyword>
<dbReference type="OrthoDB" id="424012at2759"/>
<dbReference type="InterPro" id="IPR023801">
    <property type="entry name" value="His_deacetylse_dom"/>
</dbReference>
<protein>
    <recommendedName>
        <fullName evidence="3">histone deacetylase</fullName>
        <ecNumber evidence="3">3.5.1.98</ecNumber>
    </recommendedName>
</protein>
<dbReference type="SUPFAM" id="SSF52768">
    <property type="entry name" value="Arginase/deacetylase"/>
    <property type="match status" value="1"/>
</dbReference>
<evidence type="ECO:0000256" key="7">
    <source>
        <dbReference type="ARBA" id="ARBA00023015"/>
    </source>
</evidence>
<feature type="domain" description="Arb2-like" evidence="11">
    <location>
        <begin position="301"/>
        <end position="559"/>
    </location>
</feature>
<evidence type="ECO:0000256" key="6">
    <source>
        <dbReference type="ARBA" id="ARBA00022853"/>
    </source>
</evidence>
<keyword evidence="5" id="KW-0378">Hydrolase</keyword>
<dbReference type="Proteomes" id="UP000800092">
    <property type="component" value="Unassembled WGS sequence"/>
</dbReference>
<keyword evidence="4" id="KW-0678">Repressor</keyword>
<dbReference type="GO" id="GO:0000118">
    <property type="term" value="C:histone deacetylase complex"/>
    <property type="evidence" value="ECO:0007669"/>
    <property type="project" value="TreeGrafter"/>
</dbReference>
<evidence type="ECO:0000256" key="1">
    <source>
        <dbReference type="ARBA" id="ARBA00004123"/>
    </source>
</evidence>
<dbReference type="GO" id="GO:0141221">
    <property type="term" value="F:histone deacetylase activity, hydrolytic mechanism"/>
    <property type="evidence" value="ECO:0007669"/>
    <property type="project" value="UniProtKB-EC"/>
</dbReference>
<dbReference type="PIRSF" id="PIRSF037919">
    <property type="entry name" value="HDAC_II_yeast"/>
    <property type="match status" value="1"/>
</dbReference>
<name>A0A6A6HKB9_VIRVR</name>
<sequence length="571" mass="64733">MTNEEREIIAANSDSIYAHQFTYRCAKLSAGGAIEACRAVVAGQVKNSIAVIRPPGHHAEPYQAGGFCFFNNVCIAARVCQKDFPTKCRKVLILDWDVHHGNGVQRAFYEDPNVLYISIHVHRGGRFYPCTNYGDHKHCGSGPGEGKNVNIPWPCHGMKDGDYLLAFQQIVMPIAQEFGPDLVIISAGFDAADGDELGQCHVTPAGYAHMTHMLMSLAKGKVAVCLEGGYNLRSIAKSALAVTRTLMGEPPDRLFSTEPTAAGVETVQMVIRSQAKYWACMYPKSESQADGVLQKELRGERLHDIYRAWQSKEWWDSFRMTPLFIHRDVLSKSFEREVLATSNYSESRPLLVIFHDPPDARGLPHARTSKLELHNVWVTDVAKSYVEWAVQNDFAVIDVNLPKHVTEENEDETYADPDESSSRSNTTFELATYLWENYIEVHESTHVFLLGIGDAYLGLINLLSNQESCTDRITFLISFVAETPLNRIRRPADEDEVARWFYQHSLIFVARKHGLWDRDRKPRKKFGRLVESAYDDLNEMLVGHREQVMRLLEQETEEWRLAQPLESQIGR</sequence>
<evidence type="ECO:0000256" key="4">
    <source>
        <dbReference type="ARBA" id="ARBA00022491"/>
    </source>
</evidence>
<dbReference type="PANTHER" id="PTHR10625:SF5">
    <property type="entry name" value="HISTONE DEACETYLASE"/>
    <property type="match status" value="1"/>
</dbReference>
<dbReference type="Pfam" id="PF09757">
    <property type="entry name" value="Arb2-like"/>
    <property type="match status" value="1"/>
</dbReference>
<proteinExistence type="inferred from homology"/>
<comment type="similarity">
    <text evidence="2">Belongs to the histone deacetylase family. HD type 2 subfamily.</text>
</comment>
<dbReference type="GO" id="GO:0040029">
    <property type="term" value="P:epigenetic regulation of gene expression"/>
    <property type="evidence" value="ECO:0007669"/>
    <property type="project" value="TreeGrafter"/>
</dbReference>
<evidence type="ECO:0000256" key="5">
    <source>
        <dbReference type="ARBA" id="ARBA00022801"/>
    </source>
</evidence>
<comment type="subcellular location">
    <subcellularLocation>
        <location evidence="1">Nucleus</location>
    </subcellularLocation>
</comment>
<evidence type="ECO:0000259" key="10">
    <source>
        <dbReference type="Pfam" id="PF00850"/>
    </source>
</evidence>
<evidence type="ECO:0000259" key="11">
    <source>
        <dbReference type="Pfam" id="PF09757"/>
    </source>
</evidence>
<dbReference type="PANTHER" id="PTHR10625">
    <property type="entry name" value="HISTONE DEACETYLASE HDAC1-RELATED"/>
    <property type="match status" value="1"/>
</dbReference>
<evidence type="ECO:0000256" key="3">
    <source>
        <dbReference type="ARBA" id="ARBA00012111"/>
    </source>
</evidence>
<keyword evidence="6" id="KW-0156">Chromatin regulator</keyword>
<reference evidence="12" key="1">
    <citation type="journal article" date="2020" name="Stud. Mycol.">
        <title>101 Dothideomycetes genomes: a test case for predicting lifestyles and emergence of pathogens.</title>
        <authorList>
            <person name="Haridas S."/>
            <person name="Albert R."/>
            <person name="Binder M."/>
            <person name="Bloem J."/>
            <person name="Labutti K."/>
            <person name="Salamov A."/>
            <person name="Andreopoulos B."/>
            <person name="Baker S."/>
            <person name="Barry K."/>
            <person name="Bills G."/>
            <person name="Bluhm B."/>
            <person name="Cannon C."/>
            <person name="Castanera R."/>
            <person name="Culley D."/>
            <person name="Daum C."/>
            <person name="Ezra D."/>
            <person name="Gonzalez J."/>
            <person name="Henrissat B."/>
            <person name="Kuo A."/>
            <person name="Liang C."/>
            <person name="Lipzen A."/>
            <person name="Lutzoni F."/>
            <person name="Magnuson J."/>
            <person name="Mondo S."/>
            <person name="Nolan M."/>
            <person name="Ohm R."/>
            <person name="Pangilinan J."/>
            <person name="Park H.-J."/>
            <person name="Ramirez L."/>
            <person name="Alfaro M."/>
            <person name="Sun H."/>
            <person name="Tritt A."/>
            <person name="Yoshinaga Y."/>
            <person name="Zwiers L.-H."/>
            <person name="Turgeon B."/>
            <person name="Goodwin S."/>
            <person name="Spatafora J."/>
            <person name="Crous P."/>
            <person name="Grigoriev I."/>
        </authorList>
    </citation>
    <scope>NUCLEOTIDE SEQUENCE</scope>
    <source>
        <strain evidence="12">Tuck. ex Michener</strain>
    </source>
</reference>
<feature type="domain" description="Histone deacetylase" evidence="10">
    <location>
        <begin position="11"/>
        <end position="246"/>
    </location>
</feature>
<dbReference type="PRINTS" id="PR01270">
    <property type="entry name" value="HDASUPER"/>
</dbReference>
<dbReference type="Pfam" id="PF00850">
    <property type="entry name" value="Hist_deacetyl"/>
    <property type="match status" value="1"/>
</dbReference>
<evidence type="ECO:0000256" key="2">
    <source>
        <dbReference type="ARBA" id="ARBA00007738"/>
    </source>
</evidence>
<dbReference type="AlphaFoldDB" id="A0A6A6HKB9"/>
<dbReference type="Gene3D" id="3.40.800.20">
    <property type="entry name" value="Histone deacetylase domain"/>
    <property type="match status" value="1"/>
</dbReference>
<evidence type="ECO:0000256" key="9">
    <source>
        <dbReference type="ARBA" id="ARBA00023242"/>
    </source>
</evidence>
<keyword evidence="9" id="KW-0539">Nucleus</keyword>
<dbReference type="EMBL" id="ML991776">
    <property type="protein sequence ID" value="KAF2238411.1"/>
    <property type="molecule type" value="Genomic_DNA"/>
</dbReference>
<dbReference type="InterPro" id="IPR017321">
    <property type="entry name" value="Hist_deAcase_II_yeast"/>
</dbReference>
<accession>A0A6A6HKB9</accession>
<evidence type="ECO:0000313" key="12">
    <source>
        <dbReference type="EMBL" id="KAF2238411.1"/>
    </source>
</evidence>
<evidence type="ECO:0000256" key="8">
    <source>
        <dbReference type="ARBA" id="ARBA00023163"/>
    </source>
</evidence>
<keyword evidence="8" id="KW-0804">Transcription</keyword>
<dbReference type="InterPro" id="IPR023696">
    <property type="entry name" value="Ureohydrolase_dom_sf"/>
</dbReference>
<dbReference type="InterPro" id="IPR037138">
    <property type="entry name" value="His_deacetylse_dom_sf"/>
</dbReference>
<gene>
    <name evidence="12" type="ORF">EV356DRAFT_507527</name>
</gene>